<dbReference type="PANTHER" id="PTHR11203:SF37">
    <property type="entry name" value="INTEGRATOR COMPLEX SUBUNIT 11"/>
    <property type="match status" value="1"/>
</dbReference>
<sequence>MYLGIIEEAKEHFFDLYTDLEVDQHNLPLFIKNVLLLDMIERSLEVKGLFDALMNFNGEDPWIKFYLLSLSFKNKRRTFEILEELLYMEKEIEDNFLLAKIHGLIAEIYKKEGELKWREELDEAYKLNPLDLYVFRLKLEYGLISECELQNAKFYRLFPEKFNLVNVYYKKSKVSANNIRGFKFFCWGGGNVGASSYLVSYEGVNILLDAGALIKDKTLYYNSIENLPISVKEIDLVIITHSHLDHSGGIVELLKKGLNCPIIMSKPIEQILKEIFFRGYKKPDLEITEENLDDKENIVHFVNEEESFFIIKGKRIKVKLIPAGHMLGAMAVYIDIEGVKVFYTGDFTLKDVETNRGLKLPKDLKVDILITEATYGYSNNFGIQNKYLQDRLLLLSIKQLIDEEEKVLLPVYAIGKGQDLLMLLRKNFFYIPFNVYVDGDVAHFSKLYEAFVGNLYSNGVLNVADNTLYATRKEFIKKEVALGNCLVIASSNDLKEGSTSFLYATEMQNFDKGCILNLDFNNREFTGLKNYHIGVLNHGNMIDILEIVIKLAPSAVFVVHRGYRGKGQMNIEKILNGIEGLKVYVPQDGETVSL</sequence>
<dbReference type="SMART" id="SM00849">
    <property type="entry name" value="Lactamase_B"/>
    <property type="match status" value="1"/>
</dbReference>
<dbReference type="EMBL" id="CP009170">
    <property type="protein sequence ID" value="AIS52975.1"/>
    <property type="molecule type" value="Genomic_DNA"/>
</dbReference>
<organism evidence="2 3">
    <name type="scientific">Thermoanaerobacter kivui</name>
    <name type="common">Acetogenium kivui</name>
    <dbReference type="NCBI Taxonomy" id="2325"/>
    <lineage>
        <taxon>Bacteria</taxon>
        <taxon>Bacillati</taxon>
        <taxon>Bacillota</taxon>
        <taxon>Clostridia</taxon>
        <taxon>Thermoanaerobacterales</taxon>
        <taxon>Thermoanaerobacteraceae</taxon>
        <taxon>Thermoanaerobacter</taxon>
    </lineage>
</organism>
<dbReference type="GO" id="GO:0004521">
    <property type="term" value="F:RNA endonuclease activity"/>
    <property type="evidence" value="ECO:0007669"/>
    <property type="project" value="TreeGrafter"/>
</dbReference>
<dbReference type="RefSeq" id="WP_236617241.1">
    <property type="nucleotide sequence ID" value="NZ_CP009170.1"/>
</dbReference>
<dbReference type="Proteomes" id="UP000029669">
    <property type="component" value="Chromosome"/>
</dbReference>
<dbReference type="PANTHER" id="PTHR11203">
    <property type="entry name" value="CLEAVAGE AND POLYADENYLATION SPECIFICITY FACTOR FAMILY MEMBER"/>
    <property type="match status" value="1"/>
</dbReference>
<keyword evidence="2" id="KW-0269">Exonuclease</keyword>
<dbReference type="InterPro" id="IPR036866">
    <property type="entry name" value="RibonucZ/Hydroxyglut_hydro"/>
</dbReference>
<dbReference type="InterPro" id="IPR050698">
    <property type="entry name" value="MBL"/>
</dbReference>
<dbReference type="eggNOG" id="COG1236">
    <property type="taxonomic scope" value="Bacteria"/>
</dbReference>
<gene>
    <name evidence="2" type="ORF">TKV_c18250</name>
</gene>
<dbReference type="AlphaFoldDB" id="A0A097AT11"/>
<dbReference type="HOGENOM" id="CLU_439354_0_0_9"/>
<dbReference type="Gene3D" id="3.40.50.10890">
    <property type="match status" value="1"/>
</dbReference>
<dbReference type="Gene3D" id="3.60.15.10">
    <property type="entry name" value="Ribonuclease Z/Hydroxyacylglutathione hydrolase-like"/>
    <property type="match status" value="1"/>
</dbReference>
<dbReference type="SUPFAM" id="SSF56281">
    <property type="entry name" value="Metallo-hydrolase/oxidoreductase"/>
    <property type="match status" value="1"/>
</dbReference>
<reference evidence="3" key="1">
    <citation type="journal article" date="2015" name="Genome Announc.">
        <title>Whole-Genome Sequences of 80 Environmental and Clinical Isolates of Burkholderia pseudomallei.</title>
        <authorList>
            <person name="Johnson S.L."/>
            <person name="Baker A.L."/>
            <person name="Chain P.S."/>
            <person name="Currie B.J."/>
            <person name="Daligault H.E."/>
            <person name="Davenport K.W."/>
            <person name="Davis C.B."/>
            <person name="Inglis T.J."/>
            <person name="Kaestli M."/>
            <person name="Koren S."/>
            <person name="Mayo M."/>
            <person name="Merritt A.J."/>
            <person name="Price E.P."/>
            <person name="Sarovich D.S."/>
            <person name="Warner J."/>
            <person name="Rosovitz M.J."/>
        </authorList>
    </citation>
    <scope>NUCLEOTIDE SEQUENCE [LARGE SCALE GENOMIC DNA]</scope>
    <source>
        <strain evidence="3">DSM 2030</strain>
    </source>
</reference>
<dbReference type="GO" id="GO:0004527">
    <property type="term" value="F:exonuclease activity"/>
    <property type="evidence" value="ECO:0007669"/>
    <property type="project" value="UniProtKB-KW"/>
</dbReference>
<name>A0A097AT11_THEKI</name>
<keyword evidence="2" id="KW-0540">Nuclease</keyword>
<evidence type="ECO:0000313" key="2">
    <source>
        <dbReference type="EMBL" id="AIS52975.1"/>
    </source>
</evidence>
<keyword evidence="2" id="KW-0378">Hydrolase</keyword>
<accession>A0A097AT11</accession>
<feature type="domain" description="Metallo-beta-lactamase" evidence="1">
    <location>
        <begin position="193"/>
        <end position="397"/>
    </location>
</feature>
<evidence type="ECO:0000259" key="1">
    <source>
        <dbReference type="SMART" id="SM00849"/>
    </source>
</evidence>
<dbReference type="STRING" id="2325.TKV_c18250"/>
<keyword evidence="3" id="KW-1185">Reference proteome</keyword>
<dbReference type="InterPro" id="IPR001279">
    <property type="entry name" value="Metallo-B-lactamas"/>
</dbReference>
<dbReference type="KEGG" id="tki:TKV_c18250"/>
<proteinExistence type="predicted"/>
<dbReference type="Pfam" id="PF00753">
    <property type="entry name" value="Lactamase_B"/>
    <property type="match status" value="1"/>
</dbReference>
<protein>
    <submittedName>
        <fullName evidence="2">Putative exonuclease</fullName>
    </submittedName>
</protein>
<evidence type="ECO:0000313" key="3">
    <source>
        <dbReference type="Proteomes" id="UP000029669"/>
    </source>
</evidence>